<sequence>MNDVDVPLLADEVWWGGAVADGTLMPFGTVAHRRDLAHNAGLAADATSGANQSAPLLLSSAGRALWCDRPFAFEFVVEGRQRALRASPAEFGRRPADAEIRDGDGLGGAEAPLQLIETGGALRDAFLASSSAHFPAGRGAPPRELFAGPQYNTWIEMPYLPTQEAVLTYARGLIDAGFPPGVLMIDDDWAVDYGDWRFDRTRFPDPRAMTDELAQLGFRVMLWLVPFVSPDGAVFRELEERGMLLRGADGDTAIRRWWNGYSALLDVASPAAADWLADTLTALQRETGVSGFKFDGGDLRDFRDDDLPPIDASAAVISPVDRVEAWVALGARFPFNEFRASWRSGGLPLAQRLHDKPPTWGEDGLAGLIPEAIAQGLIGHPFVCPDMVGGGELGSFGPGAVVDQQQFVRYAQVAALFPMMQFSLSPARVLDEDHLAAVRKALALRDSLLPEILELVDAAGATGEPILRPLAYHHPGFEHVRDQFLLGERILVAPVLERGATSRPITLPPGTWQEVVRAADGHEAGPGSTHVAGDGGLQISVSVDLDAIPVLRRI</sequence>
<feature type="domain" description="Glycoside hydrolase family 31 TIM barrel" evidence="5">
    <location>
        <begin position="161"/>
        <end position="306"/>
    </location>
</feature>
<dbReference type="OrthoDB" id="176168at2"/>
<dbReference type="InterPro" id="IPR017853">
    <property type="entry name" value="GH"/>
</dbReference>
<keyword evidence="8" id="KW-1185">Reference proteome</keyword>
<dbReference type="Pfam" id="PF21365">
    <property type="entry name" value="Glyco_hydro_31_3rd"/>
    <property type="match status" value="1"/>
</dbReference>
<dbReference type="InterPro" id="IPR048395">
    <property type="entry name" value="Glyco_hydro_31_C"/>
</dbReference>
<dbReference type="InterPro" id="IPR050985">
    <property type="entry name" value="Alpha-glycosidase_related"/>
</dbReference>
<protein>
    <submittedName>
        <fullName evidence="7">Glycoside hydrolase</fullName>
    </submittedName>
</protein>
<dbReference type="Gene3D" id="3.20.20.80">
    <property type="entry name" value="Glycosidases"/>
    <property type="match status" value="1"/>
</dbReference>
<evidence type="ECO:0000313" key="7">
    <source>
        <dbReference type="EMBL" id="TPW74186.1"/>
    </source>
</evidence>
<evidence type="ECO:0000259" key="5">
    <source>
        <dbReference type="Pfam" id="PF01055"/>
    </source>
</evidence>
<comment type="caution">
    <text evidence="7">The sequence shown here is derived from an EMBL/GenBank/DDBJ whole genome shotgun (WGS) entry which is preliminary data.</text>
</comment>
<dbReference type="CDD" id="cd06592">
    <property type="entry name" value="GH31_NET37"/>
    <property type="match status" value="1"/>
</dbReference>
<dbReference type="InterPro" id="IPR013780">
    <property type="entry name" value="Glyco_hydro_b"/>
</dbReference>
<dbReference type="EMBL" id="VHQG01000005">
    <property type="protein sequence ID" value="TPW74186.1"/>
    <property type="molecule type" value="Genomic_DNA"/>
</dbReference>
<dbReference type="RefSeq" id="WP_141164764.1">
    <property type="nucleotide sequence ID" value="NZ_VHQG01000005.1"/>
</dbReference>
<proteinExistence type="inferred from homology"/>
<evidence type="ECO:0000313" key="8">
    <source>
        <dbReference type="Proteomes" id="UP000316252"/>
    </source>
</evidence>
<dbReference type="GO" id="GO:0005975">
    <property type="term" value="P:carbohydrate metabolic process"/>
    <property type="evidence" value="ECO:0007669"/>
    <property type="project" value="InterPro"/>
</dbReference>
<keyword evidence="2 4" id="KW-0378">Hydrolase</keyword>
<evidence type="ECO:0000256" key="2">
    <source>
        <dbReference type="ARBA" id="ARBA00022801"/>
    </source>
</evidence>
<name>A0A506XVJ0_9MICO</name>
<evidence type="ECO:0000256" key="3">
    <source>
        <dbReference type="ARBA" id="ARBA00023295"/>
    </source>
</evidence>
<dbReference type="PANTHER" id="PTHR43053:SF4">
    <property type="entry name" value="MYOGENESIS-REGULATING GLYCOSIDASE"/>
    <property type="match status" value="1"/>
</dbReference>
<dbReference type="PANTHER" id="PTHR43053">
    <property type="entry name" value="GLYCOSIDASE FAMILY 31"/>
    <property type="match status" value="1"/>
</dbReference>
<reference evidence="7 8" key="1">
    <citation type="submission" date="2019-06" db="EMBL/GenBank/DDBJ databases">
        <authorList>
            <person name="Li F."/>
        </authorList>
    </citation>
    <scope>NUCLEOTIDE SEQUENCE [LARGE SCALE GENOMIC DNA]</scope>
    <source>
        <strain evidence="7 8">10F1D-1</strain>
    </source>
</reference>
<dbReference type="Pfam" id="PF01055">
    <property type="entry name" value="Glyco_hydro_31_2nd"/>
    <property type="match status" value="1"/>
</dbReference>
<organism evidence="7 8">
    <name type="scientific">Schumannella soli</name>
    <dbReference type="NCBI Taxonomy" id="2590779"/>
    <lineage>
        <taxon>Bacteria</taxon>
        <taxon>Bacillati</taxon>
        <taxon>Actinomycetota</taxon>
        <taxon>Actinomycetes</taxon>
        <taxon>Micrococcales</taxon>
        <taxon>Microbacteriaceae</taxon>
        <taxon>Schumannella</taxon>
    </lineage>
</organism>
<accession>A0A506XVJ0</accession>
<evidence type="ECO:0000256" key="1">
    <source>
        <dbReference type="ARBA" id="ARBA00007806"/>
    </source>
</evidence>
<keyword evidence="3 4" id="KW-0326">Glycosidase</keyword>
<dbReference type="Gene3D" id="2.60.40.1180">
    <property type="entry name" value="Golgi alpha-mannosidase II"/>
    <property type="match status" value="1"/>
</dbReference>
<dbReference type="SUPFAM" id="SSF51011">
    <property type="entry name" value="Glycosyl hydrolase domain"/>
    <property type="match status" value="1"/>
</dbReference>
<dbReference type="GO" id="GO:0004553">
    <property type="term" value="F:hydrolase activity, hydrolyzing O-glycosyl compounds"/>
    <property type="evidence" value="ECO:0007669"/>
    <property type="project" value="InterPro"/>
</dbReference>
<dbReference type="SUPFAM" id="SSF51445">
    <property type="entry name" value="(Trans)glycosidases"/>
    <property type="match status" value="1"/>
</dbReference>
<evidence type="ECO:0000256" key="4">
    <source>
        <dbReference type="RuleBase" id="RU361185"/>
    </source>
</evidence>
<feature type="domain" description="Glycosyl hydrolase family 31 C-terminal" evidence="6">
    <location>
        <begin position="463"/>
        <end position="552"/>
    </location>
</feature>
<dbReference type="AlphaFoldDB" id="A0A506XVJ0"/>
<gene>
    <name evidence="7" type="ORF">FJ657_16275</name>
</gene>
<dbReference type="Proteomes" id="UP000316252">
    <property type="component" value="Unassembled WGS sequence"/>
</dbReference>
<comment type="similarity">
    <text evidence="1 4">Belongs to the glycosyl hydrolase 31 family.</text>
</comment>
<dbReference type="InterPro" id="IPR000322">
    <property type="entry name" value="Glyco_hydro_31_TIM"/>
</dbReference>
<evidence type="ECO:0000259" key="6">
    <source>
        <dbReference type="Pfam" id="PF21365"/>
    </source>
</evidence>